<keyword evidence="17" id="KW-1185">Reference proteome</keyword>
<dbReference type="Gene3D" id="3.40.50.2300">
    <property type="match status" value="2"/>
</dbReference>
<evidence type="ECO:0000256" key="1">
    <source>
        <dbReference type="ARBA" id="ARBA00004141"/>
    </source>
</evidence>
<evidence type="ECO:0000256" key="3">
    <source>
        <dbReference type="ARBA" id="ARBA00010620"/>
    </source>
</evidence>
<evidence type="ECO:0000256" key="14">
    <source>
        <dbReference type="SAM" id="SignalP"/>
    </source>
</evidence>
<evidence type="ECO:0000256" key="5">
    <source>
        <dbReference type="ARBA" id="ARBA00022729"/>
    </source>
</evidence>
<dbReference type="InterPro" id="IPR003760">
    <property type="entry name" value="PnrA-like"/>
</dbReference>
<dbReference type="Pfam" id="PF00003">
    <property type="entry name" value="7tm_3"/>
    <property type="match status" value="1"/>
</dbReference>
<dbReference type="Proteomes" id="UP000076078">
    <property type="component" value="Unassembled WGS sequence"/>
</dbReference>
<protein>
    <submittedName>
        <fullName evidence="16">G-protein-coupled receptor family 3</fullName>
    </submittedName>
</protein>
<evidence type="ECO:0000256" key="12">
    <source>
        <dbReference type="SAM" id="MobiDB-lite"/>
    </source>
</evidence>
<keyword evidence="11" id="KW-0807">Transducer</keyword>
<dbReference type="InterPro" id="IPR051530">
    <property type="entry name" value="mGluR/GABA-B-like"/>
</dbReference>
<keyword evidence="5 14" id="KW-0732">Signal</keyword>
<keyword evidence="9 16" id="KW-0675">Receptor</keyword>
<feature type="compositionally biased region" description="Low complexity" evidence="12">
    <location>
        <begin position="655"/>
        <end position="670"/>
    </location>
</feature>
<reference evidence="16 17" key="1">
    <citation type="submission" date="2015-12" db="EMBL/GenBank/DDBJ databases">
        <title>Dictyostelia acquired genes for synthesis and detection of signals that induce cell-type specialization by lateral gene transfer from prokaryotes.</title>
        <authorList>
            <person name="Gloeckner G."/>
            <person name="Schaap P."/>
        </authorList>
    </citation>
    <scope>NUCLEOTIDE SEQUENCE [LARGE SCALE GENOMIC DNA]</scope>
    <source>
        <strain evidence="16 17">TK</strain>
    </source>
</reference>
<evidence type="ECO:0000256" key="7">
    <source>
        <dbReference type="ARBA" id="ARBA00023040"/>
    </source>
</evidence>
<keyword evidence="8 13" id="KW-0472">Membrane</keyword>
<evidence type="ECO:0000256" key="4">
    <source>
        <dbReference type="ARBA" id="ARBA00022692"/>
    </source>
</evidence>
<name>A0A152A9Q5_TIELA</name>
<feature type="transmembrane region" description="Helical" evidence="13">
    <location>
        <begin position="411"/>
        <end position="432"/>
    </location>
</feature>
<dbReference type="EMBL" id="LODT01000001">
    <property type="protein sequence ID" value="KYR02865.1"/>
    <property type="molecule type" value="Genomic_DNA"/>
</dbReference>
<comment type="similarity">
    <text evidence="2">In the C-terminal section; belongs to the G-protein coupled receptor 3 family. GABA-B receptor subfamily.</text>
</comment>
<proteinExistence type="inferred from homology"/>
<feature type="transmembrane region" description="Helical" evidence="13">
    <location>
        <begin position="374"/>
        <end position="399"/>
    </location>
</feature>
<dbReference type="AlphaFoldDB" id="A0A152A9Q5"/>
<dbReference type="OrthoDB" id="17301at2759"/>
<keyword evidence="4 13" id="KW-0812">Transmembrane</keyword>
<dbReference type="PRINTS" id="PR01176">
    <property type="entry name" value="GABABRECEPTR"/>
</dbReference>
<feature type="transmembrane region" description="Helical" evidence="13">
    <location>
        <begin position="444"/>
        <end position="462"/>
    </location>
</feature>
<feature type="transmembrane region" description="Helical" evidence="13">
    <location>
        <begin position="539"/>
        <end position="558"/>
    </location>
</feature>
<feature type="compositionally biased region" description="Polar residues" evidence="12">
    <location>
        <begin position="639"/>
        <end position="654"/>
    </location>
</feature>
<keyword evidence="10" id="KW-0325">Glycoprotein</keyword>
<dbReference type="OMA" id="SHPYYCN"/>
<evidence type="ECO:0000256" key="10">
    <source>
        <dbReference type="ARBA" id="ARBA00023180"/>
    </source>
</evidence>
<feature type="transmembrane region" description="Helical" evidence="13">
    <location>
        <begin position="602"/>
        <end position="622"/>
    </location>
</feature>
<gene>
    <name evidence="16" type="ORF">DLAC_00336</name>
</gene>
<feature type="region of interest" description="Disordered" evidence="12">
    <location>
        <begin position="639"/>
        <end position="701"/>
    </location>
</feature>
<organism evidence="16 17">
    <name type="scientific">Tieghemostelium lacteum</name>
    <name type="common">Slime mold</name>
    <name type="synonym">Dictyostelium lacteum</name>
    <dbReference type="NCBI Taxonomy" id="361077"/>
    <lineage>
        <taxon>Eukaryota</taxon>
        <taxon>Amoebozoa</taxon>
        <taxon>Evosea</taxon>
        <taxon>Eumycetozoa</taxon>
        <taxon>Dictyostelia</taxon>
        <taxon>Dictyosteliales</taxon>
        <taxon>Raperosteliaceae</taxon>
        <taxon>Tieghemostelium</taxon>
    </lineage>
</organism>
<keyword evidence="6 13" id="KW-1133">Transmembrane helix</keyword>
<evidence type="ECO:0000256" key="6">
    <source>
        <dbReference type="ARBA" id="ARBA00022989"/>
    </source>
</evidence>
<evidence type="ECO:0000259" key="15">
    <source>
        <dbReference type="PROSITE" id="PS50259"/>
    </source>
</evidence>
<accession>A0A152A9Q5</accession>
<feature type="transmembrane region" description="Helical" evidence="13">
    <location>
        <begin position="578"/>
        <end position="596"/>
    </location>
</feature>
<comment type="subcellular location">
    <subcellularLocation>
        <location evidence="1">Membrane</location>
        <topology evidence="1">Multi-pass membrane protein</topology>
    </subcellularLocation>
</comment>
<comment type="caution">
    <text evidence="16">The sequence shown here is derived from an EMBL/GenBank/DDBJ whole genome shotgun (WGS) entry which is preliminary data.</text>
</comment>
<evidence type="ECO:0000313" key="17">
    <source>
        <dbReference type="Proteomes" id="UP000076078"/>
    </source>
</evidence>
<evidence type="ECO:0000256" key="13">
    <source>
        <dbReference type="SAM" id="Phobius"/>
    </source>
</evidence>
<evidence type="ECO:0000313" key="16">
    <source>
        <dbReference type="EMBL" id="KYR02865.1"/>
    </source>
</evidence>
<feature type="domain" description="G-protein coupled receptors family 3 profile" evidence="15">
    <location>
        <begin position="374"/>
        <end position="644"/>
    </location>
</feature>
<evidence type="ECO:0000256" key="8">
    <source>
        <dbReference type="ARBA" id="ARBA00023136"/>
    </source>
</evidence>
<feature type="chain" id="PRO_5007593817" evidence="14">
    <location>
        <begin position="20"/>
        <end position="737"/>
    </location>
</feature>
<dbReference type="GO" id="GO:0004930">
    <property type="term" value="F:G protein-coupled receptor activity"/>
    <property type="evidence" value="ECO:0007669"/>
    <property type="project" value="UniProtKB-KW"/>
</dbReference>
<dbReference type="PANTHER" id="PTHR46924">
    <property type="entry name" value="METABOTROPIC GLUTAMATE RECEPTOR-LIKE PROTEIN C-RELATED-RELATED"/>
    <property type="match status" value="1"/>
</dbReference>
<dbReference type="FunCoup" id="A0A152A9Q5">
    <property type="interactions" value="25"/>
</dbReference>
<keyword evidence="7" id="KW-0297">G-protein coupled receptor</keyword>
<dbReference type="InParanoid" id="A0A152A9Q5"/>
<feature type="compositionally biased region" description="Low complexity" evidence="12">
    <location>
        <begin position="722"/>
        <end position="737"/>
    </location>
</feature>
<feature type="transmembrane region" description="Helical" evidence="13">
    <location>
        <begin position="483"/>
        <end position="504"/>
    </location>
</feature>
<feature type="region of interest" description="Disordered" evidence="12">
    <location>
        <begin position="717"/>
        <end position="737"/>
    </location>
</feature>
<evidence type="ECO:0000256" key="9">
    <source>
        <dbReference type="ARBA" id="ARBA00023170"/>
    </source>
</evidence>
<evidence type="ECO:0000256" key="11">
    <source>
        <dbReference type="ARBA" id="ARBA00023224"/>
    </source>
</evidence>
<dbReference type="InterPro" id="IPR017978">
    <property type="entry name" value="GPCR_3_C"/>
</dbReference>
<dbReference type="CDD" id="cd15047">
    <property type="entry name" value="7tmC_GABA-B-like"/>
    <property type="match status" value="1"/>
</dbReference>
<feature type="signal peptide" evidence="14">
    <location>
        <begin position="1"/>
        <end position="19"/>
    </location>
</feature>
<dbReference type="GO" id="GO:0005886">
    <property type="term" value="C:plasma membrane"/>
    <property type="evidence" value="ECO:0007669"/>
    <property type="project" value="InterPro"/>
</dbReference>
<comment type="similarity">
    <text evidence="3">In the N-terminal section; belongs to the BMP lipoprotein family.</text>
</comment>
<evidence type="ECO:0000256" key="2">
    <source>
        <dbReference type="ARBA" id="ARBA00005414"/>
    </source>
</evidence>
<dbReference type="Pfam" id="PF02608">
    <property type="entry name" value="Bmp"/>
    <property type="match status" value="1"/>
</dbReference>
<dbReference type="PROSITE" id="PS50259">
    <property type="entry name" value="G_PROTEIN_RECEP_F3_4"/>
    <property type="match status" value="1"/>
</dbReference>
<sequence>MKIIILTLLILLFINFTNSQSNPIKIAVISTEKPNDLGYNFQVNDAKVAVEKYFNLSNIFYYSAIDKTKSEQFIRDLCEDGFKIILVPTLDYTTQAKKVATSYPNVQFLVRGNNTVTNNVIHVNYNFVGANYITGYFAGLVTKTNVIGYIQPGPKSMNNYPGHAFYYGAKNANPNVTMYWYTTGSWSNPEVSGGATKKLMEEYNVDIFGQTQDDMTVSITAVDQGHIGMGTNGFDQQKIFGDKISFSYILNWTDCFKDFITNVMAYPDGNWPGRSNGYGNFDNTFMPVTFGRKVTPEIKQKVDDHIVYFMNLGLLKAPFYCDDANKYIFSETLLNSDGCILPAQFQNMTDPLPGMTWLGNYSIPITLREVPKSFTYGFVIASGVLIFLSLILELIIWLNKNRSVIRSASPVFCELIVLGGIIVYIGIILWTIPPTNALCNARYWLVSIGFTILIGSLVVKNFRIWLIFDNPELKTIKITNYQLFPWVGGLILINVVLMAAVSGAGDLSVIDAMGIDDLGKYEYMQKCQMVNGSKGTIPLYILLGYFAVLLLIGVFVSWKIRIVDIAEFNESKPIANTLYAISFSLFVIVSLVASPQYYIDQQMILCIAGLFMTTAALGIIFIPKLYALATRQQTKNSQSSLYTKKKSTIASARTSNSKNQSDSKDSQNQNHNPMQSEFTDDSDLSEVDQKLPESGQTLSNNRVFELGSGMSAIALGSDFTSDSDPNSIDNNNNNNNV</sequence>